<feature type="domain" description="CFAP74 fourth Ig-like" evidence="5">
    <location>
        <begin position="998"/>
        <end position="1092"/>
    </location>
</feature>
<dbReference type="Proteomes" id="UP001356427">
    <property type="component" value="Unassembled WGS sequence"/>
</dbReference>
<feature type="region of interest" description="Disordered" evidence="2">
    <location>
        <begin position="332"/>
        <end position="388"/>
    </location>
</feature>
<evidence type="ECO:0000313" key="7">
    <source>
        <dbReference type="Proteomes" id="UP001356427"/>
    </source>
</evidence>
<dbReference type="Pfam" id="PF24771">
    <property type="entry name" value="Ig_CFAP74_1st"/>
    <property type="match status" value="1"/>
</dbReference>
<evidence type="ECO:0000256" key="1">
    <source>
        <dbReference type="SAM" id="Coils"/>
    </source>
</evidence>
<comment type="caution">
    <text evidence="6">The sequence shown here is derived from an EMBL/GenBank/DDBJ whole genome shotgun (WGS) entry which is preliminary data.</text>
</comment>
<name>A0AAN8L2C3_9TELE</name>
<feature type="region of interest" description="Disordered" evidence="2">
    <location>
        <begin position="723"/>
        <end position="826"/>
    </location>
</feature>
<feature type="region of interest" description="Disordered" evidence="2">
    <location>
        <begin position="512"/>
        <end position="531"/>
    </location>
</feature>
<feature type="compositionally biased region" description="Polar residues" evidence="2">
    <location>
        <begin position="732"/>
        <end position="749"/>
    </location>
</feature>
<feature type="compositionally biased region" description="Acidic residues" evidence="2">
    <location>
        <begin position="482"/>
        <end position="495"/>
    </location>
</feature>
<keyword evidence="7" id="KW-1185">Reference proteome</keyword>
<evidence type="ECO:0008006" key="8">
    <source>
        <dbReference type="Google" id="ProtNLM"/>
    </source>
</evidence>
<accession>A0AAN8L2C3</accession>
<proteinExistence type="predicted"/>
<feature type="compositionally biased region" description="Basic and acidic residues" evidence="2">
    <location>
        <begin position="373"/>
        <end position="388"/>
    </location>
</feature>
<dbReference type="InterPro" id="IPR013783">
    <property type="entry name" value="Ig-like_fold"/>
</dbReference>
<protein>
    <recommendedName>
        <fullName evidence="8">Cilia- and flagella-associated protein 74</fullName>
    </recommendedName>
</protein>
<dbReference type="Gene3D" id="2.60.40.10">
    <property type="entry name" value="Immunoglobulins"/>
    <property type="match status" value="5"/>
</dbReference>
<dbReference type="Pfam" id="PF24770">
    <property type="entry name" value="Ig-CFAP74_2"/>
    <property type="match status" value="1"/>
</dbReference>
<dbReference type="Pfam" id="PF24778">
    <property type="entry name" value="Ig-CFAP74_3rd"/>
    <property type="match status" value="1"/>
</dbReference>
<feature type="compositionally biased region" description="Basic and acidic residues" evidence="2">
    <location>
        <begin position="751"/>
        <end position="761"/>
    </location>
</feature>
<dbReference type="Pfam" id="PF24798">
    <property type="entry name" value="Ig-CFAP74_4th"/>
    <property type="match status" value="1"/>
</dbReference>
<reference evidence="6 7" key="1">
    <citation type="submission" date="2021-04" db="EMBL/GenBank/DDBJ databases">
        <authorList>
            <person name="De Guttry C."/>
            <person name="Zahm M."/>
            <person name="Klopp C."/>
            <person name="Cabau C."/>
            <person name="Louis A."/>
            <person name="Berthelot C."/>
            <person name="Parey E."/>
            <person name="Roest Crollius H."/>
            <person name="Montfort J."/>
            <person name="Robinson-Rechavi M."/>
            <person name="Bucao C."/>
            <person name="Bouchez O."/>
            <person name="Gislard M."/>
            <person name="Lluch J."/>
            <person name="Milhes M."/>
            <person name="Lampietro C."/>
            <person name="Lopez Roques C."/>
            <person name="Donnadieu C."/>
            <person name="Braasch I."/>
            <person name="Desvignes T."/>
            <person name="Postlethwait J."/>
            <person name="Bobe J."/>
            <person name="Wedekind C."/>
            <person name="Guiguen Y."/>
        </authorList>
    </citation>
    <scope>NUCLEOTIDE SEQUENCE [LARGE SCALE GENOMIC DNA]</scope>
    <source>
        <strain evidence="6">Cs_M1</strain>
        <tissue evidence="6">Blood</tissue>
    </source>
</reference>
<dbReference type="EMBL" id="JAGTTL010000024">
    <property type="protein sequence ID" value="KAK6303527.1"/>
    <property type="molecule type" value="Genomic_DNA"/>
</dbReference>
<feature type="domain" description="CFAP74 second Ig-like" evidence="3">
    <location>
        <begin position="665"/>
        <end position="878"/>
    </location>
</feature>
<feature type="region of interest" description="Disordered" evidence="2">
    <location>
        <begin position="1"/>
        <end position="99"/>
    </location>
</feature>
<keyword evidence="1" id="KW-0175">Coiled coil</keyword>
<feature type="compositionally biased region" description="Polar residues" evidence="2">
    <location>
        <begin position="460"/>
        <end position="472"/>
    </location>
</feature>
<dbReference type="InterPro" id="IPR056306">
    <property type="entry name" value="Ig-CFAP74_2nd"/>
</dbReference>
<feature type="region of interest" description="Disordered" evidence="2">
    <location>
        <begin position="1216"/>
        <end position="1282"/>
    </location>
</feature>
<dbReference type="PANTHER" id="PTHR22538">
    <property type="entry name" value="CILIA- AND FLAGELLA-ASSOCIATED PROTEIN 74"/>
    <property type="match status" value="1"/>
</dbReference>
<feature type="region of interest" description="Disordered" evidence="2">
    <location>
        <begin position="432"/>
        <end position="497"/>
    </location>
</feature>
<evidence type="ECO:0000313" key="6">
    <source>
        <dbReference type="EMBL" id="KAK6303527.1"/>
    </source>
</evidence>
<feature type="compositionally biased region" description="Basic and acidic residues" evidence="2">
    <location>
        <begin position="1"/>
        <end position="12"/>
    </location>
</feature>
<feature type="compositionally biased region" description="Basic and acidic residues" evidence="2">
    <location>
        <begin position="1216"/>
        <end position="1233"/>
    </location>
</feature>
<evidence type="ECO:0000256" key="2">
    <source>
        <dbReference type="SAM" id="MobiDB-lite"/>
    </source>
</evidence>
<feature type="compositionally biased region" description="Polar residues" evidence="2">
    <location>
        <begin position="516"/>
        <end position="531"/>
    </location>
</feature>
<organism evidence="6 7">
    <name type="scientific">Coregonus suidteri</name>
    <dbReference type="NCBI Taxonomy" id="861788"/>
    <lineage>
        <taxon>Eukaryota</taxon>
        <taxon>Metazoa</taxon>
        <taxon>Chordata</taxon>
        <taxon>Craniata</taxon>
        <taxon>Vertebrata</taxon>
        <taxon>Euteleostomi</taxon>
        <taxon>Actinopterygii</taxon>
        <taxon>Neopterygii</taxon>
        <taxon>Teleostei</taxon>
        <taxon>Protacanthopterygii</taxon>
        <taxon>Salmoniformes</taxon>
        <taxon>Salmonidae</taxon>
        <taxon>Coregoninae</taxon>
        <taxon>Coregonus</taxon>
    </lineage>
</organism>
<gene>
    <name evidence="6" type="ORF">J4Q44_G00259810</name>
</gene>
<sequence>MLGVDSDFKVAERTPGLMDASDRDSPSEEVSISSFHSEYPPLNTWTDEDTGDEGTGEETFREDPAQPTDATEFSLELDATNWADNDDDLAEDGGRSGKKSYAETARMFKLRRNLDQLDCFHRQKEHNVLEAREELKVCRLHISELERQRERVEEEIEQQKEEDNSVAVFRLRAQHKRLCQELQREEELESHVANTLREHELELCQVEVELGRFSLLRVKVQEEEQAYQVLQAQRGEARLQKEDTSTQSLQLRKQCLKARQAAIQREEETHCQRTTELAQASHQKAALYLKETINRMHREEAEKEQQSRGLRQKRMQAVLSLKANIAATQESLRAQQTRAKAQARRQEEEERQLRESLQTQGTNSTKHMYQQKKLQDFHRKKEEFEEKQKSKRVEIVSKLLLEEELLERRKRRHALLFPPTQVSLVERLAGQGRSPEKVLQSLDPQPAETKAEKRKREHPTTSSRPSQQDTVFSDSSSSSELSDQEESRDLEEEQGLTDSLAQPEFTGLWDQKRQVHQSTPNEETKSLQSQAERQNLSLLPVGKPPVAGKRVIQGKEFKGSPFISKPEIVLFKDFEVGQMYKKKVNLTNVSYTTNYCKLLGVTMDLMDFISISFEPPGPISAGMACDMQVIFQPMINKDLKGEVQFVSAAGPFSVPIRCTIKKCDLSVDIDLIVFGTHVVGQTISRAITLTNRGALGTRFTLVPSPCPSLAQSQLQAQALSEASSASTQLSQERSTSIAAASDSQESPASRDSGELKSERKSQKPSLGSDSKQSRAQTPAVPETLGGVEAASGRRSLASEQQEGGLALKANTEEPSDSSSDITIGKVREGEVGPFESVKLEIVFTPTIPGEAKLDFHIKFSDPTCEPISIGVQGMAVCVPVWVAQPSIVLKICMFDRLYQDSIVVQSRASTALRLTFEVCPELRNHMEILPKTGYIQARSSFNAQLKFLPRRSLFEDAKMFFDGETGVLEVPLTVEVADQVRPVPFTVHAVITSSDLCFDRTEVDFGHCSIYESVKTSVRLTNLALLPQDFGFLGIPQFVEVQPNDGFGTLLPLETLEVDLIFSAKKAGEYSFQLNCKSGINRDFPLSCHAVGVHPPLELSHSLVQFGGTAVGDCSTAVLHVVNAHTSRNEFTHPVPRIGRDPVVPVGPRLFAFTPPENTEISLTPRTGRVLPGQRCLVQVTFRPRLCDQVIREEAVRLLCRSEELRLHELERVTKAEGNRKGGEQEGPCKREAPAAPQKGKKPPPTRPQAKQALKEKISKVSISPKTDSPFRAPNPADIQSGSEEYAAGRNSLLHSFPKHYSRYVIPCFVSDRDPPQSDPQAQPSYSPLNTLYLELHCPAVRPPLVVTSSNGQTTINYNQVAVGQKVVKKLTVQNISQEALELRSSVLDLSGPFSLLNALRRLGPGATHTLLLAFTPVLGKRYRETVEIHSPNMTLEVTLCGVGVDPLVTSSHQGGLMDFGYLLEKERASQVFKLQNTSSLAVRFSVLLDSLSLGCKAQSGADCLPALLSPGPEEQTHPTVGTQNYSGRSVFSVTPIEGTIAPGKSQDITVTFLPDHESLHYSDRLKVELMNKSTVCVMVLKGAARSHIMYLCGGDPLAVPTDAVHPLPASGDSELTVDCEKPPLPVLLTLRGVYREGAMSPAVRELEVGCICSTQPVAKKNVEFSWEGLQALQQRGFSVEPTRGTVDAGHRRTITVIWTPPSGLKPNEVVQVCAPLTLRGDETEIFAVYGQCDINNGYPRLKTDQHESRRRSEAHH</sequence>
<evidence type="ECO:0000259" key="4">
    <source>
        <dbReference type="Pfam" id="PF24778"/>
    </source>
</evidence>
<dbReference type="InterPro" id="IPR056307">
    <property type="entry name" value="Ig-CFAP74_3rd"/>
</dbReference>
<feature type="compositionally biased region" description="Polar residues" evidence="2">
    <location>
        <begin position="763"/>
        <end position="776"/>
    </location>
</feature>
<feature type="coiled-coil region" evidence="1">
    <location>
        <begin position="128"/>
        <end position="188"/>
    </location>
</feature>
<feature type="domain" description="CFAP74 third Ig-like" evidence="4">
    <location>
        <begin position="880"/>
        <end position="992"/>
    </location>
</feature>
<evidence type="ECO:0000259" key="3">
    <source>
        <dbReference type="Pfam" id="PF24770"/>
    </source>
</evidence>
<dbReference type="PANTHER" id="PTHR22538:SF0">
    <property type="entry name" value="CILIA- AND FLAGELLA-ASSOCIATED PROTEIN 74"/>
    <property type="match status" value="1"/>
</dbReference>
<evidence type="ECO:0000259" key="5">
    <source>
        <dbReference type="Pfam" id="PF24798"/>
    </source>
</evidence>
<feature type="compositionally biased region" description="Acidic residues" evidence="2">
    <location>
        <begin position="46"/>
        <end position="56"/>
    </location>
</feature>
<dbReference type="InterPro" id="IPR056310">
    <property type="entry name" value="Ig-CFAP74_4th"/>
</dbReference>
<feature type="compositionally biased region" description="Basic and acidic residues" evidence="2">
    <location>
        <begin position="344"/>
        <end position="354"/>
    </location>
</feature>